<reference evidence="6 7" key="1">
    <citation type="submission" date="2018-04" db="EMBL/GenBank/DDBJ databases">
        <title>Novel species isolated from glacier.</title>
        <authorList>
            <person name="Liu Q."/>
            <person name="Xin Y.-H."/>
        </authorList>
    </citation>
    <scope>NUCLEOTIDE SEQUENCE [LARGE SCALE GENOMIC DNA]</scope>
    <source>
        <strain evidence="6 7">GT1R17</strain>
    </source>
</reference>
<protein>
    <submittedName>
        <fullName evidence="6">MAPEG family protein</fullName>
    </submittedName>
</protein>
<keyword evidence="2 5" id="KW-0812">Transmembrane</keyword>
<keyword evidence="4 5" id="KW-0472">Membrane</keyword>
<gene>
    <name evidence="6" type="ORF">CJD38_00200</name>
</gene>
<evidence type="ECO:0000256" key="1">
    <source>
        <dbReference type="ARBA" id="ARBA00004370"/>
    </source>
</evidence>
<keyword evidence="3 5" id="KW-1133">Transmembrane helix</keyword>
<dbReference type="Gene3D" id="1.20.120.550">
    <property type="entry name" value="Membrane associated eicosanoid/glutathione metabolism-like domain"/>
    <property type="match status" value="1"/>
</dbReference>
<evidence type="ECO:0000256" key="5">
    <source>
        <dbReference type="SAM" id="Phobius"/>
    </source>
</evidence>
<feature type="transmembrane region" description="Helical" evidence="5">
    <location>
        <begin position="53"/>
        <end position="74"/>
    </location>
</feature>
<dbReference type="Proteomes" id="UP000244248">
    <property type="component" value="Unassembled WGS sequence"/>
</dbReference>
<dbReference type="Pfam" id="PF01124">
    <property type="entry name" value="MAPEG"/>
    <property type="match status" value="1"/>
</dbReference>
<evidence type="ECO:0000256" key="4">
    <source>
        <dbReference type="ARBA" id="ARBA00023136"/>
    </source>
</evidence>
<dbReference type="GO" id="GO:0016020">
    <property type="term" value="C:membrane"/>
    <property type="evidence" value="ECO:0007669"/>
    <property type="project" value="UniProtKB-SubCell"/>
</dbReference>
<dbReference type="OrthoDB" id="343936at2"/>
<name>A0A2T5ML21_9GAMM</name>
<dbReference type="AlphaFoldDB" id="A0A2T5ML21"/>
<feature type="transmembrane region" description="Helical" evidence="5">
    <location>
        <begin position="107"/>
        <end position="129"/>
    </location>
</feature>
<accession>A0A2T5ML21</accession>
<organism evidence="6 7">
    <name type="scientific">Stenotrophobium rhamnosiphilum</name>
    <dbReference type="NCBI Taxonomy" id="2029166"/>
    <lineage>
        <taxon>Bacteria</taxon>
        <taxon>Pseudomonadati</taxon>
        <taxon>Pseudomonadota</taxon>
        <taxon>Gammaproteobacteria</taxon>
        <taxon>Nevskiales</taxon>
        <taxon>Nevskiaceae</taxon>
        <taxon>Stenotrophobium</taxon>
    </lineage>
</organism>
<evidence type="ECO:0000313" key="6">
    <source>
        <dbReference type="EMBL" id="PTU33259.1"/>
    </source>
</evidence>
<comment type="caution">
    <text evidence="6">The sequence shown here is derived from an EMBL/GenBank/DDBJ whole genome shotgun (WGS) entry which is preliminary data.</text>
</comment>
<evidence type="ECO:0000256" key="2">
    <source>
        <dbReference type="ARBA" id="ARBA00022692"/>
    </source>
</evidence>
<dbReference type="SUPFAM" id="SSF161084">
    <property type="entry name" value="MAPEG domain-like"/>
    <property type="match status" value="1"/>
</dbReference>
<keyword evidence="7" id="KW-1185">Reference proteome</keyword>
<comment type="subcellular location">
    <subcellularLocation>
        <location evidence="1">Membrane</location>
    </subcellularLocation>
</comment>
<sequence>MLAVLAFALWTLILVFTSVNWRVIEVLRGKGINSWGRDDGIAVPEIVKRMQHAHLNCLENLPIFAILVFSAYFLGKQPVVDSLACYVLYARLAQSLVHLIGTSQPLVFVRATFYVIQVLIFFYMFWGLLA</sequence>
<evidence type="ECO:0000313" key="7">
    <source>
        <dbReference type="Proteomes" id="UP000244248"/>
    </source>
</evidence>
<dbReference type="EMBL" id="QANS01000001">
    <property type="protein sequence ID" value="PTU33259.1"/>
    <property type="molecule type" value="Genomic_DNA"/>
</dbReference>
<proteinExistence type="predicted"/>
<dbReference type="InterPro" id="IPR023352">
    <property type="entry name" value="MAPEG-like_dom_sf"/>
</dbReference>
<dbReference type="InterPro" id="IPR001129">
    <property type="entry name" value="Membr-assoc_MAPEG"/>
</dbReference>
<evidence type="ECO:0000256" key="3">
    <source>
        <dbReference type="ARBA" id="ARBA00022989"/>
    </source>
</evidence>